<evidence type="ECO:0000256" key="2">
    <source>
        <dbReference type="ARBA" id="ARBA00022846"/>
    </source>
</evidence>
<dbReference type="AlphaFoldDB" id="A0A8S1BGD8"/>
<evidence type="ECO:0000313" key="7">
    <source>
        <dbReference type="Proteomes" id="UP000494106"/>
    </source>
</evidence>
<dbReference type="GO" id="GO:0060285">
    <property type="term" value="P:cilium-dependent cell motility"/>
    <property type="evidence" value="ECO:0007669"/>
    <property type="project" value="TreeGrafter"/>
</dbReference>
<keyword evidence="3" id="KW-0969">Cilium</keyword>
<gene>
    <name evidence="6" type="ORF">APLA_LOCUS18073</name>
</gene>
<proteinExistence type="predicted"/>
<dbReference type="PANTHER" id="PTHR21625:SF0">
    <property type="entry name" value="DYNEIN REGULATORY COMPLEX SUBUNIT 2"/>
    <property type="match status" value="1"/>
</dbReference>
<evidence type="ECO:0000256" key="1">
    <source>
        <dbReference type="ARBA" id="ARBA00004611"/>
    </source>
</evidence>
<dbReference type="GO" id="GO:0003352">
    <property type="term" value="P:regulation of cilium movement"/>
    <property type="evidence" value="ECO:0007669"/>
    <property type="project" value="TreeGrafter"/>
</dbReference>
<dbReference type="GO" id="GO:0005858">
    <property type="term" value="C:axonemal dynein complex"/>
    <property type="evidence" value="ECO:0007669"/>
    <property type="project" value="InterPro"/>
</dbReference>
<evidence type="ECO:0000256" key="4">
    <source>
        <dbReference type="ARBA" id="ARBA00023273"/>
    </source>
</evidence>
<dbReference type="GO" id="GO:0070286">
    <property type="term" value="P:axonemal dynein complex assembly"/>
    <property type="evidence" value="ECO:0007669"/>
    <property type="project" value="InterPro"/>
</dbReference>
<keyword evidence="7" id="KW-1185">Reference proteome</keyword>
<reference evidence="6 7" key="1">
    <citation type="submission" date="2020-04" db="EMBL/GenBank/DDBJ databases">
        <authorList>
            <person name="Wallbank WR R."/>
            <person name="Pardo Diaz C."/>
            <person name="Kozak K."/>
            <person name="Martin S."/>
            <person name="Jiggins C."/>
            <person name="Moest M."/>
            <person name="Warren A I."/>
            <person name="Byers J.R.P. K."/>
            <person name="Montejo-Kovacevich G."/>
            <person name="Yen C E."/>
        </authorList>
    </citation>
    <scope>NUCLEOTIDE SEQUENCE [LARGE SCALE GENOMIC DNA]</scope>
</reference>
<dbReference type="EMBL" id="CADEBC010000858">
    <property type="protein sequence ID" value="CAB3261676.1"/>
    <property type="molecule type" value="Genomic_DNA"/>
</dbReference>
<dbReference type="Proteomes" id="UP000494106">
    <property type="component" value="Unassembled WGS sequence"/>
</dbReference>
<organism evidence="6 7">
    <name type="scientific">Arctia plantaginis</name>
    <name type="common">Wood tiger moth</name>
    <name type="synonym">Phalaena plantaginis</name>
    <dbReference type="NCBI Taxonomy" id="874455"/>
    <lineage>
        <taxon>Eukaryota</taxon>
        <taxon>Metazoa</taxon>
        <taxon>Ecdysozoa</taxon>
        <taxon>Arthropoda</taxon>
        <taxon>Hexapoda</taxon>
        <taxon>Insecta</taxon>
        <taxon>Pterygota</taxon>
        <taxon>Neoptera</taxon>
        <taxon>Endopterygota</taxon>
        <taxon>Lepidoptera</taxon>
        <taxon>Glossata</taxon>
        <taxon>Ditrysia</taxon>
        <taxon>Noctuoidea</taxon>
        <taxon>Erebidae</taxon>
        <taxon>Arctiinae</taxon>
        <taxon>Arctia</taxon>
    </lineage>
</organism>
<feature type="coiled-coil region" evidence="5">
    <location>
        <begin position="278"/>
        <end position="305"/>
    </location>
</feature>
<protein>
    <submittedName>
        <fullName evidence="6">Uncharacterized protein</fullName>
    </submittedName>
</protein>
<dbReference type="PANTHER" id="PTHR21625">
    <property type="entry name" value="NYD-SP28 PROTEIN"/>
    <property type="match status" value="1"/>
</dbReference>
<dbReference type="OrthoDB" id="7760980at2759"/>
<comment type="caution">
    <text evidence="6">The sequence shown here is derived from an EMBL/GenBank/DDBJ whole genome shotgun (WGS) entry which is preliminary data.</text>
</comment>
<sequence>MTIQTHSSFSCNLLSHEEELRRFCRPKQLEVEMYWTKLREVYNSYLEEHNPIMNHYQSLKEKDEFYQKEIAKNDMQIQLATENLLNLQQEWQRTTTTSTDKLKRMSKRKEELSRQCMQIKKDSKAERSKHNHQLTVMVNASQDAIQRLEAANETLNKALQMAEICSKYEHEGDDLLKDVDNEIESVDFENLDGDMINECKQYNKMNKFLMKVNRARVQTMCLKTEKSKLVKENDQLKHYIKRYLTELALKGKDRPLSMKIRSEVQKIDSKILRPVTCIEGALSNAVQHEKRLKDLEKRQKHLEIRAYPRVQCWT</sequence>
<dbReference type="InterPro" id="IPR039750">
    <property type="entry name" value="DRC1/DRC2"/>
</dbReference>
<keyword evidence="4" id="KW-0966">Cell projection</keyword>
<keyword evidence="2" id="KW-0282">Flagellum</keyword>
<feature type="coiled-coil region" evidence="5">
    <location>
        <begin position="70"/>
        <end position="165"/>
    </location>
</feature>
<accession>A0A8S1BGD8</accession>
<evidence type="ECO:0000256" key="3">
    <source>
        <dbReference type="ARBA" id="ARBA00023069"/>
    </source>
</evidence>
<comment type="subcellular location">
    <subcellularLocation>
        <location evidence="1">Cytoplasm</location>
        <location evidence="1">Cytoskeleton</location>
        <location evidence="1">Flagellum axoneme</location>
    </subcellularLocation>
</comment>
<evidence type="ECO:0000313" key="6">
    <source>
        <dbReference type="EMBL" id="CAB3261676.1"/>
    </source>
</evidence>
<name>A0A8S1BGD8_ARCPL</name>
<keyword evidence="5" id="KW-0175">Coiled coil</keyword>
<evidence type="ECO:0000256" key="5">
    <source>
        <dbReference type="SAM" id="Coils"/>
    </source>
</evidence>